<evidence type="ECO:0000313" key="2">
    <source>
        <dbReference type="Proteomes" id="UP001177021"/>
    </source>
</evidence>
<dbReference type="EMBL" id="CASHSV030000311">
    <property type="protein sequence ID" value="CAJ2659292.1"/>
    <property type="molecule type" value="Genomic_DNA"/>
</dbReference>
<name>A0ACB0KSE4_TRIPR</name>
<accession>A0ACB0KSE4</accession>
<reference evidence="1" key="1">
    <citation type="submission" date="2023-10" db="EMBL/GenBank/DDBJ databases">
        <authorList>
            <person name="Rodriguez Cubillos JULIANA M."/>
            <person name="De Vega J."/>
        </authorList>
    </citation>
    <scope>NUCLEOTIDE SEQUENCE</scope>
</reference>
<comment type="caution">
    <text evidence="1">The sequence shown here is derived from an EMBL/GenBank/DDBJ whole genome shotgun (WGS) entry which is preliminary data.</text>
</comment>
<dbReference type="Proteomes" id="UP001177021">
    <property type="component" value="Unassembled WGS sequence"/>
</dbReference>
<gene>
    <name evidence="1" type="ORF">MILVUS5_LOCUS25503</name>
</gene>
<evidence type="ECO:0000313" key="1">
    <source>
        <dbReference type="EMBL" id="CAJ2659292.1"/>
    </source>
</evidence>
<keyword evidence="2" id="KW-1185">Reference proteome</keyword>
<organism evidence="1 2">
    <name type="scientific">Trifolium pratense</name>
    <name type="common">Red clover</name>
    <dbReference type="NCBI Taxonomy" id="57577"/>
    <lineage>
        <taxon>Eukaryota</taxon>
        <taxon>Viridiplantae</taxon>
        <taxon>Streptophyta</taxon>
        <taxon>Embryophyta</taxon>
        <taxon>Tracheophyta</taxon>
        <taxon>Spermatophyta</taxon>
        <taxon>Magnoliopsida</taxon>
        <taxon>eudicotyledons</taxon>
        <taxon>Gunneridae</taxon>
        <taxon>Pentapetalae</taxon>
        <taxon>rosids</taxon>
        <taxon>fabids</taxon>
        <taxon>Fabales</taxon>
        <taxon>Fabaceae</taxon>
        <taxon>Papilionoideae</taxon>
        <taxon>50 kb inversion clade</taxon>
        <taxon>NPAAA clade</taxon>
        <taxon>Hologalegina</taxon>
        <taxon>IRL clade</taxon>
        <taxon>Trifolieae</taxon>
        <taxon>Trifolium</taxon>
    </lineage>
</organism>
<protein>
    <submittedName>
        <fullName evidence="1">Uncharacterized protein</fullName>
    </submittedName>
</protein>
<sequence length="473" mass="53103">MATENTTTEAVAKAIDSLLKWRKSKLETEKPKLFDEDEEFVYLVLTLKKIPQNSRVNPHKIPIPHSLLSASSEQCLIIDDRANKPARLTKDEAQKKIQSESIPISKVLKVTKLASDYRPFEAKRKLCNSYDLFFADKTIVPLLPRLLGKQFFKKRKLPVQLDLKKMNWKEQIEKACCSALMFLRTGTCSVLKVAKLTMERDQIVENVVAAIEGVVEVFPKKWAAVRSFHVKLLDSLALPVYQSVPDVKLKIESLKDLEAALEKEEKKKVRDGKNGKKSDKKKGRIHEIKHMDDKMSEDGTDREDVDGDDIDDDVVDGGDLFDDDDIKSEELVSKKGKKGLKKRGSSELGSVKSLKGSAKRTKKDGLAVNEAEEGSNKKSSEKRKKLSAKDEGSDKKKKRLAVKGAEANLIKKSEKVEDAGSDKKKKRAVDVKAAKEALIKKSEKKLPVKELGSDKKTKRVDAQVKAKKTKRVV</sequence>
<proteinExistence type="predicted"/>